<dbReference type="InterPro" id="IPR040648">
    <property type="entry name" value="HMGXB3_CxC4"/>
</dbReference>
<gene>
    <name evidence="3" type="ORF">C8F04DRAFT_324817</name>
</gene>
<evidence type="ECO:0000259" key="2">
    <source>
        <dbReference type="Pfam" id="PF18717"/>
    </source>
</evidence>
<evidence type="ECO:0000256" key="1">
    <source>
        <dbReference type="SAM" id="MobiDB-lite"/>
    </source>
</evidence>
<evidence type="ECO:0000313" key="4">
    <source>
        <dbReference type="Proteomes" id="UP001218188"/>
    </source>
</evidence>
<sequence length="948" mass="106153">MSNGYIRLGTPPPSPPRYIYLADTESPPRVLSRKAVVTPTRKQRSGSTKILTKARHKRHEKPQAETQMTGNSTLEDGPDWDMAAPELITGSEPSWNSADTVTADKGDFNMESGDERGYSEYCEAIQEEGGSFYQISVELFVVSGWDARAKTSKSTWYHLQRSTIGKQVVTVCRCPLAKPNEPCVHEEFLTEYGAELFPTDFATSETDNVVLFSRQEIDEGVYINHFSAPSPNSRALNGRVIVEYSGDDSGCGQWICSKDNNAGQCAHINKCRNMLQKLVLVDPTAKDNRIGDGCSIDYSVPQSRRSAREINSVSHLPIASPLWAALDSDPSLYQRSPALEGVPNNLPLTETSSCSCAQPRDLFDSTRTTTRQTCTVYGLFRSWETLIEIQSCNKCSHRVIGPDCRELGIFNYNNRKLFAHDLMDDYTSAYTSSETPFSAWVSVIERRYTLHSGEQPFVSAQLFRAAWFAYAKLQYLEGDMMCPRCGPSPENTIWDGVTLAFNRKHLLPTLEPPTTSQRESIERGSTKYVPTQQLLPEKKIRVLVRRVITGQPLTLEVMKKAVTSGLDREQESEEDDENESEDDIDGRTNGRRGIRAERAAARARADMLERLEAIPLAVQALKSIDIALGELFEAKFGEGTVLGGLPAPDVYRRLFIQISAEESVLQMVTVPAMDALEAFVVNPTQINASSLVEIPAIHELLSYERRTALTFSNTTVAVCRWILNRSRIILNILIKGPVPPRIAEGYAEKPWTETGCCYGLKKIRERPRYPKLKHDVRNEVGGKRGAKCSKFYSQYGERRLTGGIMVVWCTHSISYGFHCIPRGEGRNDVFSALITRWESAPKRVIYDFACALGPYCMTREPEFFSKTQFLIDDFHAVGHTKCSPAAFLKTHCNVDARLSHINSSAGECGNSGIARIRKSVSYMSQARAILYSKVFLSIWNRQRIRGLN</sequence>
<feature type="compositionally biased region" description="Acidic residues" evidence="1">
    <location>
        <begin position="570"/>
        <end position="584"/>
    </location>
</feature>
<accession>A0AAD6S300</accession>
<dbReference type="AlphaFoldDB" id="A0AAD6S300"/>
<feature type="region of interest" description="Disordered" evidence="1">
    <location>
        <begin position="38"/>
        <end position="78"/>
    </location>
</feature>
<dbReference type="Proteomes" id="UP001218188">
    <property type="component" value="Unassembled WGS sequence"/>
</dbReference>
<keyword evidence="4" id="KW-1185">Reference proteome</keyword>
<name>A0AAD6S300_9AGAR</name>
<dbReference type="Pfam" id="PF18717">
    <property type="entry name" value="CxC4"/>
    <property type="match status" value="1"/>
</dbReference>
<feature type="region of interest" description="Disordered" evidence="1">
    <location>
        <begin position="564"/>
        <end position="591"/>
    </location>
</feature>
<reference evidence="3" key="1">
    <citation type="submission" date="2023-03" db="EMBL/GenBank/DDBJ databases">
        <title>Massive genome expansion in bonnet fungi (Mycena s.s.) driven by repeated elements and novel gene families across ecological guilds.</title>
        <authorList>
            <consortium name="Lawrence Berkeley National Laboratory"/>
            <person name="Harder C.B."/>
            <person name="Miyauchi S."/>
            <person name="Viragh M."/>
            <person name="Kuo A."/>
            <person name="Thoen E."/>
            <person name="Andreopoulos B."/>
            <person name="Lu D."/>
            <person name="Skrede I."/>
            <person name="Drula E."/>
            <person name="Henrissat B."/>
            <person name="Morin E."/>
            <person name="Kohler A."/>
            <person name="Barry K."/>
            <person name="LaButti K."/>
            <person name="Morin E."/>
            <person name="Salamov A."/>
            <person name="Lipzen A."/>
            <person name="Mereny Z."/>
            <person name="Hegedus B."/>
            <person name="Baldrian P."/>
            <person name="Stursova M."/>
            <person name="Weitz H."/>
            <person name="Taylor A."/>
            <person name="Grigoriev I.V."/>
            <person name="Nagy L.G."/>
            <person name="Martin F."/>
            <person name="Kauserud H."/>
        </authorList>
    </citation>
    <scope>NUCLEOTIDE SEQUENCE</scope>
    <source>
        <strain evidence="3">CBHHK200</strain>
    </source>
</reference>
<feature type="compositionally biased region" description="Polar residues" evidence="1">
    <location>
        <begin position="64"/>
        <end position="74"/>
    </location>
</feature>
<evidence type="ECO:0000313" key="3">
    <source>
        <dbReference type="EMBL" id="KAJ7019935.1"/>
    </source>
</evidence>
<feature type="region of interest" description="Disordered" evidence="1">
    <location>
        <begin position="509"/>
        <end position="528"/>
    </location>
</feature>
<proteinExistence type="predicted"/>
<dbReference type="EMBL" id="JARJCM010000280">
    <property type="protein sequence ID" value="KAJ7019935.1"/>
    <property type="molecule type" value="Genomic_DNA"/>
</dbReference>
<organism evidence="3 4">
    <name type="scientific">Mycena alexandri</name>
    <dbReference type="NCBI Taxonomy" id="1745969"/>
    <lineage>
        <taxon>Eukaryota</taxon>
        <taxon>Fungi</taxon>
        <taxon>Dikarya</taxon>
        <taxon>Basidiomycota</taxon>
        <taxon>Agaricomycotina</taxon>
        <taxon>Agaricomycetes</taxon>
        <taxon>Agaricomycetidae</taxon>
        <taxon>Agaricales</taxon>
        <taxon>Marasmiineae</taxon>
        <taxon>Mycenaceae</taxon>
        <taxon>Mycena</taxon>
    </lineage>
</organism>
<dbReference type="PANTHER" id="PTHR34305:SF1">
    <property type="entry name" value="SWIM-TYPE DOMAIN-CONTAINING PROTEIN"/>
    <property type="match status" value="1"/>
</dbReference>
<feature type="domain" description="HMG" evidence="2">
    <location>
        <begin position="343"/>
        <end position="470"/>
    </location>
</feature>
<comment type="caution">
    <text evidence="3">The sequence shown here is derived from an EMBL/GenBank/DDBJ whole genome shotgun (WGS) entry which is preliminary data.</text>
</comment>
<protein>
    <recommendedName>
        <fullName evidence="2">HMG domain-containing protein</fullName>
    </recommendedName>
</protein>
<dbReference type="PANTHER" id="PTHR34305">
    <property type="entry name" value="EXPRESSED PROTEIN"/>
    <property type="match status" value="1"/>
</dbReference>